<accession>A0A7C5L6U4</accession>
<evidence type="ECO:0000259" key="1">
    <source>
        <dbReference type="Pfam" id="PF00669"/>
    </source>
</evidence>
<dbReference type="SUPFAM" id="SSF64518">
    <property type="entry name" value="Phase 1 flagellin"/>
    <property type="match status" value="1"/>
</dbReference>
<reference evidence="2" key="1">
    <citation type="journal article" date="2020" name="mSystems">
        <title>Genome- and Community-Level Interaction Insights into Carbon Utilization and Element Cycling Functions of Hydrothermarchaeota in Hydrothermal Sediment.</title>
        <authorList>
            <person name="Zhou Z."/>
            <person name="Liu Y."/>
            <person name="Xu W."/>
            <person name="Pan J."/>
            <person name="Luo Z.H."/>
            <person name="Li M."/>
        </authorList>
    </citation>
    <scope>NUCLEOTIDE SEQUENCE [LARGE SCALE GENOMIC DNA]</scope>
    <source>
        <strain evidence="2">HyVt-501</strain>
    </source>
</reference>
<sequence length="482" mass="53807">MKVPDTLLYSIFQQQDEKIRRNVARKTIEISTGKRIHNLSDDPSATFNVVNLRKEIAQLSQFSKNRLFADVNLSYIDFTLGKMSDKVKWLYTKAVQAKNEIHTADALRSLGIEFREAIDFLLDRANEKLGENYVFSGSSLTTRPFDENFNYLGSSEAFNVQIDEANFTEVFPPGERVFTTNVYQMDTLFNSPDSTFGVSGTMSVSYDSTTVNADYGRGIWYLSAKVSDPDAPLSSYGLDGDLVLYDGAMNEVARISNYGSYSLNDLISQINTAFGGENVSASLISNPDGTYTLRISDGDSPADNFISDTANNVLESNTPANFVRILNALMPPEVRAYVHQVPDGRYTLRLVPEEDATTLSISFTGSALGTFSTRNVFQLLGELRDKLLSGLAPDESDLHAVQRSYDRITTARSGVGSLLSQVKAQQSVQENRMDVLKKQKSDSEEADLSESIMEYTRYRTAYDALMRIVADTRDMTILRYLR</sequence>
<dbReference type="GO" id="GO:0005198">
    <property type="term" value="F:structural molecule activity"/>
    <property type="evidence" value="ECO:0007669"/>
    <property type="project" value="InterPro"/>
</dbReference>
<name>A0A7C5L6U4_AQUAO</name>
<feature type="domain" description="Flagellin N-terminal" evidence="1">
    <location>
        <begin position="14"/>
        <end position="125"/>
    </location>
</feature>
<protein>
    <submittedName>
        <fullName evidence="2">Flagellar hook-associated protein 3</fullName>
    </submittedName>
</protein>
<dbReference type="GO" id="GO:0009424">
    <property type="term" value="C:bacterial-type flagellum hook"/>
    <property type="evidence" value="ECO:0007669"/>
    <property type="project" value="InterPro"/>
</dbReference>
<organism evidence="2">
    <name type="scientific">Aquifex aeolicus</name>
    <dbReference type="NCBI Taxonomy" id="63363"/>
    <lineage>
        <taxon>Bacteria</taxon>
        <taxon>Pseudomonadati</taxon>
        <taxon>Aquificota</taxon>
        <taxon>Aquificia</taxon>
        <taxon>Aquificales</taxon>
        <taxon>Aquificaceae</taxon>
        <taxon>Aquifex</taxon>
    </lineage>
</organism>
<dbReference type="PANTHER" id="PTHR42792:SF1">
    <property type="entry name" value="FLAGELLAR HOOK-ASSOCIATED PROTEIN 3"/>
    <property type="match status" value="1"/>
</dbReference>
<dbReference type="InterPro" id="IPR001029">
    <property type="entry name" value="Flagellin_N"/>
</dbReference>
<comment type="caution">
    <text evidence="2">The sequence shown here is derived from an EMBL/GenBank/DDBJ whole genome shotgun (WGS) entry which is preliminary data.</text>
</comment>
<dbReference type="PANTHER" id="PTHR42792">
    <property type="entry name" value="FLAGELLIN"/>
    <property type="match status" value="1"/>
</dbReference>
<dbReference type="EMBL" id="DRNB01000170">
    <property type="protein sequence ID" value="HHJ64187.1"/>
    <property type="molecule type" value="Genomic_DNA"/>
</dbReference>
<dbReference type="Gene3D" id="1.20.1330.10">
    <property type="entry name" value="f41 fragment of flagellin, N-terminal domain"/>
    <property type="match status" value="2"/>
</dbReference>
<dbReference type="NCBIfam" id="TIGR02550">
    <property type="entry name" value="flagell_flgL"/>
    <property type="match status" value="1"/>
</dbReference>
<keyword evidence="2" id="KW-0966">Cell projection</keyword>
<keyword evidence="2" id="KW-0282">Flagellum</keyword>
<dbReference type="GO" id="GO:0071973">
    <property type="term" value="P:bacterial-type flagellum-dependent cell motility"/>
    <property type="evidence" value="ECO:0007669"/>
    <property type="project" value="InterPro"/>
</dbReference>
<keyword evidence="2" id="KW-0969">Cilium</keyword>
<gene>
    <name evidence="2" type="primary">flgL</name>
    <name evidence="2" type="ORF">ENJ61_04690</name>
</gene>
<dbReference type="InterPro" id="IPR013384">
    <property type="entry name" value="Flagell_FlgL"/>
</dbReference>
<dbReference type="Proteomes" id="UP000885792">
    <property type="component" value="Unassembled WGS sequence"/>
</dbReference>
<evidence type="ECO:0000313" key="2">
    <source>
        <dbReference type="EMBL" id="HHJ64187.1"/>
    </source>
</evidence>
<dbReference type="AlphaFoldDB" id="A0A7C5L6U4"/>
<proteinExistence type="predicted"/>
<dbReference type="InterPro" id="IPR001492">
    <property type="entry name" value="Flagellin"/>
</dbReference>
<dbReference type="Pfam" id="PF00669">
    <property type="entry name" value="Flagellin_N"/>
    <property type="match status" value="1"/>
</dbReference>